<organism evidence="1 2">
    <name type="scientific">Portunus trituberculatus</name>
    <name type="common">Swimming crab</name>
    <name type="synonym">Neptunus trituberculatus</name>
    <dbReference type="NCBI Taxonomy" id="210409"/>
    <lineage>
        <taxon>Eukaryota</taxon>
        <taxon>Metazoa</taxon>
        <taxon>Ecdysozoa</taxon>
        <taxon>Arthropoda</taxon>
        <taxon>Crustacea</taxon>
        <taxon>Multicrustacea</taxon>
        <taxon>Malacostraca</taxon>
        <taxon>Eumalacostraca</taxon>
        <taxon>Eucarida</taxon>
        <taxon>Decapoda</taxon>
        <taxon>Pleocyemata</taxon>
        <taxon>Brachyura</taxon>
        <taxon>Eubrachyura</taxon>
        <taxon>Portunoidea</taxon>
        <taxon>Portunidae</taxon>
        <taxon>Portuninae</taxon>
        <taxon>Portunus</taxon>
    </lineage>
</organism>
<evidence type="ECO:0000313" key="1">
    <source>
        <dbReference type="EMBL" id="MPC63425.1"/>
    </source>
</evidence>
<protein>
    <submittedName>
        <fullName evidence="1">Uncharacterized protein</fullName>
    </submittedName>
</protein>
<accession>A0A5B7H1B1</accession>
<dbReference type="EMBL" id="VSRR010020788">
    <property type="protein sequence ID" value="MPC63425.1"/>
    <property type="molecule type" value="Genomic_DNA"/>
</dbReference>
<keyword evidence="2" id="KW-1185">Reference proteome</keyword>
<sequence>MWCRRAREMTLRLPGGGGVGGRGGRVGARERESRGECRQSSQFSRCGEAVVEGVWYSHLCGVSCPRALYSLQPLLALSLLRANSRKISTKQPLYRIAH</sequence>
<reference evidence="1 2" key="1">
    <citation type="submission" date="2019-05" db="EMBL/GenBank/DDBJ databases">
        <title>Another draft genome of Portunus trituberculatus and its Hox gene families provides insights of decapod evolution.</title>
        <authorList>
            <person name="Jeong J.-H."/>
            <person name="Song I."/>
            <person name="Kim S."/>
            <person name="Choi T."/>
            <person name="Kim D."/>
            <person name="Ryu S."/>
            <person name="Kim W."/>
        </authorList>
    </citation>
    <scope>NUCLEOTIDE SEQUENCE [LARGE SCALE GENOMIC DNA]</scope>
    <source>
        <tissue evidence="1">Muscle</tissue>
    </source>
</reference>
<comment type="caution">
    <text evidence="1">The sequence shown here is derived from an EMBL/GenBank/DDBJ whole genome shotgun (WGS) entry which is preliminary data.</text>
</comment>
<evidence type="ECO:0000313" key="2">
    <source>
        <dbReference type="Proteomes" id="UP000324222"/>
    </source>
</evidence>
<name>A0A5B7H1B1_PORTR</name>
<gene>
    <name evidence="1" type="ORF">E2C01_057523</name>
</gene>
<dbReference type="Proteomes" id="UP000324222">
    <property type="component" value="Unassembled WGS sequence"/>
</dbReference>
<dbReference type="AlphaFoldDB" id="A0A5B7H1B1"/>
<proteinExistence type="predicted"/>